<reference evidence="3 4" key="1">
    <citation type="journal article" date="2019" name="Genome Biol. Evol.">
        <title>Insights into the evolution of the New World diploid cottons (Gossypium, subgenus Houzingenia) based on genome sequencing.</title>
        <authorList>
            <person name="Grover C.E."/>
            <person name="Arick M.A. 2nd"/>
            <person name="Thrash A."/>
            <person name="Conover J.L."/>
            <person name="Sanders W.S."/>
            <person name="Peterson D.G."/>
            <person name="Frelichowski J.E."/>
            <person name="Scheffler J.A."/>
            <person name="Scheffler B.E."/>
            <person name="Wendel J.F."/>
        </authorList>
    </citation>
    <scope>NUCLEOTIDE SEQUENCE [LARGE SCALE GENOMIC DNA]</scope>
    <source>
        <strain evidence="3">8</strain>
        <tissue evidence="3">Leaf</tissue>
    </source>
</reference>
<keyword evidence="4" id="KW-1185">Reference proteome</keyword>
<dbReference type="PANTHER" id="PTHR31286">
    <property type="entry name" value="GLYCINE-RICH CELL WALL STRUCTURAL PROTEIN 1.8-LIKE"/>
    <property type="match status" value="1"/>
</dbReference>
<sequence>MEVSYGDFVIDSNPTQLNNNLDRSTKKVHWWPIDLPDLENLIVDKNGVKVDGLKGEKMSWKDKLVWTGSQETGAILEEEFKLIDGDVMVEIVDGILLITFLERVHKHIEKRMASLWKPKKLIQLIDLENDYYKVKFQDEEDYSAALIGEPWIIFGQYLMCLFKFIGEAIRSVYKIDHNTNSSTKGRFVRLTMCIDLGKPLVSKVKIDGKMQHIEYEYFSNVCFGCGRFGHNQDICPLKSGTTLSMGENPNQPLSKIEEI</sequence>
<dbReference type="AlphaFoldDB" id="A0A7J9DFI6"/>
<proteinExistence type="predicted"/>
<accession>A0A7J9DFI6</accession>
<comment type="caution">
    <text evidence="3">The sequence shown here is derived from an EMBL/GenBank/DDBJ whole genome shotgun (WGS) entry which is preliminary data.</text>
</comment>
<name>A0A7J9DFI6_9ROSI</name>
<dbReference type="PANTHER" id="PTHR31286:SF99">
    <property type="entry name" value="DUF4283 DOMAIN-CONTAINING PROTEIN"/>
    <property type="match status" value="1"/>
</dbReference>
<gene>
    <name evidence="3" type="ORF">Gotri_022381</name>
</gene>
<dbReference type="InterPro" id="IPR001878">
    <property type="entry name" value="Znf_CCHC"/>
</dbReference>
<protein>
    <recommendedName>
        <fullName evidence="2">CCHC-type domain-containing protein</fullName>
    </recommendedName>
</protein>
<keyword evidence="1" id="KW-0479">Metal-binding</keyword>
<dbReference type="EMBL" id="JABEZW010000002">
    <property type="protein sequence ID" value="MBA0759497.1"/>
    <property type="molecule type" value="Genomic_DNA"/>
</dbReference>
<dbReference type="GO" id="GO:0003676">
    <property type="term" value="F:nucleic acid binding"/>
    <property type="evidence" value="ECO:0007669"/>
    <property type="project" value="InterPro"/>
</dbReference>
<organism evidence="3 4">
    <name type="scientific">Gossypium trilobum</name>
    <dbReference type="NCBI Taxonomy" id="34281"/>
    <lineage>
        <taxon>Eukaryota</taxon>
        <taxon>Viridiplantae</taxon>
        <taxon>Streptophyta</taxon>
        <taxon>Embryophyta</taxon>
        <taxon>Tracheophyta</taxon>
        <taxon>Spermatophyta</taxon>
        <taxon>Magnoliopsida</taxon>
        <taxon>eudicotyledons</taxon>
        <taxon>Gunneridae</taxon>
        <taxon>Pentapetalae</taxon>
        <taxon>rosids</taxon>
        <taxon>malvids</taxon>
        <taxon>Malvales</taxon>
        <taxon>Malvaceae</taxon>
        <taxon>Malvoideae</taxon>
        <taxon>Gossypium</taxon>
    </lineage>
</organism>
<dbReference type="InterPro" id="IPR025558">
    <property type="entry name" value="DUF4283"/>
</dbReference>
<dbReference type="GO" id="GO:0008270">
    <property type="term" value="F:zinc ion binding"/>
    <property type="evidence" value="ECO:0007669"/>
    <property type="project" value="UniProtKB-KW"/>
</dbReference>
<dbReference type="Pfam" id="PF14111">
    <property type="entry name" value="DUF4283"/>
    <property type="match status" value="1"/>
</dbReference>
<evidence type="ECO:0000313" key="3">
    <source>
        <dbReference type="EMBL" id="MBA0759497.1"/>
    </source>
</evidence>
<evidence type="ECO:0000259" key="2">
    <source>
        <dbReference type="PROSITE" id="PS50158"/>
    </source>
</evidence>
<feature type="domain" description="CCHC-type" evidence="2">
    <location>
        <begin position="222"/>
        <end position="236"/>
    </location>
</feature>
<keyword evidence="1" id="KW-0862">Zinc</keyword>
<evidence type="ECO:0000256" key="1">
    <source>
        <dbReference type="PROSITE-ProRule" id="PRU00047"/>
    </source>
</evidence>
<dbReference type="InterPro" id="IPR040256">
    <property type="entry name" value="At4g02000-like"/>
</dbReference>
<dbReference type="PROSITE" id="PS50158">
    <property type="entry name" value="ZF_CCHC"/>
    <property type="match status" value="1"/>
</dbReference>
<evidence type="ECO:0000313" key="4">
    <source>
        <dbReference type="Proteomes" id="UP000593568"/>
    </source>
</evidence>
<keyword evidence="1" id="KW-0863">Zinc-finger</keyword>
<dbReference type="Proteomes" id="UP000593568">
    <property type="component" value="Unassembled WGS sequence"/>
</dbReference>